<proteinExistence type="predicted"/>
<dbReference type="OrthoDB" id="167036at2759"/>
<comment type="caution">
    <text evidence="2">The sequence shown here is derived from an EMBL/GenBank/DDBJ whole genome shotgun (WGS) entry which is preliminary data.</text>
</comment>
<feature type="compositionally biased region" description="Polar residues" evidence="1">
    <location>
        <begin position="361"/>
        <end position="370"/>
    </location>
</feature>
<sequence>MARRMYHMRGVSSSSSDFSSCSSSSSSSSESSSDSQVEDFGVAGHSTTQLKRLRRIFLNQTRRQEHSDGSASGRSTKKTAAKKKKVPVRSKQALSHSEESSDTDDETMVNNQKQAQVSAENRLLPIDGQIQRLQEQMQLSGAQHDSKKEHTAHVLQQAIEELVFLQQQEQRRLERHLQLVDESYSRQLAQFEQQYRAAVSDLQAARARAIQQQREDSSLALVAAAKRLEEQTQRAVLRNHNETPNLEVSRKPRLYEAQMRTLSLETTTRRPSVVSVGRTESPLTKQKAKLQALEAKLAAFSRQTVDRVIHDLHRRERPRPLPSAIETEEPISSSQSKLRPTPLSPLRQRASYWRNGISWESPDNNQSQAKSIDIEPRTRQQSLSRRFLRPEEERELRALRNSIGLAKDWMEKHQVSSPRKPTSTNDNTASKYI</sequence>
<organism evidence="2 3">
    <name type="scientific">Pythium oligandrum</name>
    <name type="common">Mycoparasitic fungus</name>
    <dbReference type="NCBI Taxonomy" id="41045"/>
    <lineage>
        <taxon>Eukaryota</taxon>
        <taxon>Sar</taxon>
        <taxon>Stramenopiles</taxon>
        <taxon>Oomycota</taxon>
        <taxon>Peronosporomycetes</taxon>
        <taxon>Pythiales</taxon>
        <taxon>Pythiaceae</taxon>
        <taxon>Pythium</taxon>
    </lineage>
</organism>
<feature type="region of interest" description="Disordered" evidence="1">
    <location>
        <begin position="313"/>
        <end position="345"/>
    </location>
</feature>
<dbReference type="EMBL" id="SPLM01000144">
    <property type="protein sequence ID" value="TMW56929.1"/>
    <property type="molecule type" value="Genomic_DNA"/>
</dbReference>
<protein>
    <submittedName>
        <fullName evidence="2">Uncharacterized protein</fullName>
    </submittedName>
</protein>
<reference evidence="2" key="1">
    <citation type="submission" date="2019-03" db="EMBL/GenBank/DDBJ databases">
        <title>Long read genome sequence of the mycoparasitic Pythium oligandrum ATCC 38472 isolated from sugarbeet rhizosphere.</title>
        <authorList>
            <person name="Gaulin E."/>
        </authorList>
    </citation>
    <scope>NUCLEOTIDE SEQUENCE</scope>
    <source>
        <strain evidence="2">ATCC 38472_TT</strain>
    </source>
</reference>
<gene>
    <name evidence="2" type="ORF">Poli38472_002854</name>
</gene>
<feature type="region of interest" description="Disordered" evidence="1">
    <location>
        <begin position="1"/>
        <end position="110"/>
    </location>
</feature>
<evidence type="ECO:0000313" key="2">
    <source>
        <dbReference type="EMBL" id="TMW56929.1"/>
    </source>
</evidence>
<accession>A0A8K1C5P4</accession>
<feature type="region of interest" description="Disordered" evidence="1">
    <location>
        <begin position="407"/>
        <end position="433"/>
    </location>
</feature>
<keyword evidence="3" id="KW-1185">Reference proteome</keyword>
<evidence type="ECO:0000313" key="3">
    <source>
        <dbReference type="Proteomes" id="UP000794436"/>
    </source>
</evidence>
<feature type="compositionally biased region" description="Polar residues" evidence="1">
    <location>
        <begin position="415"/>
        <end position="433"/>
    </location>
</feature>
<feature type="region of interest" description="Disordered" evidence="1">
    <location>
        <begin position="357"/>
        <end position="388"/>
    </location>
</feature>
<evidence type="ECO:0000256" key="1">
    <source>
        <dbReference type="SAM" id="MobiDB-lite"/>
    </source>
</evidence>
<name>A0A8K1C5P4_PYTOL</name>
<dbReference type="Proteomes" id="UP000794436">
    <property type="component" value="Unassembled WGS sequence"/>
</dbReference>
<feature type="compositionally biased region" description="Basic residues" evidence="1">
    <location>
        <begin position="75"/>
        <end position="88"/>
    </location>
</feature>
<dbReference type="AlphaFoldDB" id="A0A8K1C5P4"/>
<feature type="compositionally biased region" description="Low complexity" evidence="1">
    <location>
        <begin position="12"/>
        <end position="35"/>
    </location>
</feature>